<dbReference type="SMART" id="SM00842">
    <property type="entry name" value="FtsA"/>
    <property type="match status" value="1"/>
</dbReference>
<evidence type="ECO:0000313" key="3">
    <source>
        <dbReference type="Proteomes" id="UP000037146"/>
    </source>
</evidence>
<reference evidence="3" key="1">
    <citation type="submission" date="2015-07" db="EMBL/GenBank/DDBJ databases">
        <title>Genome sequencing project for genomic taxonomy and phylogenomics of Bacillus-like bacteria.</title>
        <authorList>
            <person name="Liu B."/>
            <person name="Wang J."/>
            <person name="Zhu Y."/>
            <person name="Liu G."/>
            <person name="Chen Q."/>
            <person name="Chen Z."/>
            <person name="Lan J."/>
            <person name="Che J."/>
            <person name="Ge C."/>
            <person name="Shi H."/>
            <person name="Pan Z."/>
            <person name="Liu X."/>
        </authorList>
    </citation>
    <scope>NUCLEOTIDE SEQUENCE [LARGE SCALE GENOMIC DNA]</scope>
    <source>
        <strain evidence="3">FJAT-27997</strain>
    </source>
</reference>
<gene>
    <name evidence="2" type="ORF">AC625_18455</name>
</gene>
<dbReference type="RefSeq" id="WP_049682631.1">
    <property type="nucleotide sequence ID" value="NZ_LFZW01000001.1"/>
</dbReference>
<dbReference type="InterPro" id="IPR043129">
    <property type="entry name" value="ATPase_NBD"/>
</dbReference>
<dbReference type="STRING" id="1679170.AC625_18455"/>
<dbReference type="EMBL" id="LFZW01000001">
    <property type="protein sequence ID" value="KMY51283.1"/>
    <property type="molecule type" value="Genomic_DNA"/>
</dbReference>
<keyword evidence="2" id="KW-0131">Cell cycle</keyword>
<feature type="domain" description="SHS2" evidence="1">
    <location>
        <begin position="5"/>
        <end position="202"/>
    </location>
</feature>
<comment type="caution">
    <text evidence="2">The sequence shown here is derived from an EMBL/GenBank/DDBJ whole genome shotgun (WGS) entry which is preliminary data.</text>
</comment>
<dbReference type="OrthoDB" id="9768127at2"/>
<dbReference type="InterPro" id="IPR003494">
    <property type="entry name" value="SHS2_FtsA"/>
</dbReference>
<dbReference type="InterPro" id="IPR050696">
    <property type="entry name" value="FtsA/MreB"/>
</dbReference>
<protein>
    <submittedName>
        <fullName evidence="2">Cell division protein</fullName>
    </submittedName>
</protein>
<dbReference type="GO" id="GO:0051301">
    <property type="term" value="P:cell division"/>
    <property type="evidence" value="ECO:0007669"/>
    <property type="project" value="UniProtKB-KW"/>
</dbReference>
<dbReference type="SUPFAM" id="SSF53067">
    <property type="entry name" value="Actin-like ATPase domain"/>
    <property type="match status" value="2"/>
</dbReference>
<organism evidence="2 3">
    <name type="scientific">Peribacillus loiseleuriae</name>
    <dbReference type="NCBI Taxonomy" id="1679170"/>
    <lineage>
        <taxon>Bacteria</taxon>
        <taxon>Bacillati</taxon>
        <taxon>Bacillota</taxon>
        <taxon>Bacilli</taxon>
        <taxon>Bacillales</taxon>
        <taxon>Bacillaceae</taxon>
        <taxon>Peribacillus</taxon>
    </lineage>
</organism>
<dbReference type="Pfam" id="PF14450">
    <property type="entry name" value="FtsA"/>
    <property type="match status" value="1"/>
</dbReference>
<dbReference type="CDD" id="cd24004">
    <property type="entry name" value="ASKHA_NBD_PilM-like"/>
    <property type="match status" value="1"/>
</dbReference>
<evidence type="ECO:0000259" key="1">
    <source>
        <dbReference type="SMART" id="SM00842"/>
    </source>
</evidence>
<keyword evidence="2" id="KW-0132">Cell division</keyword>
<dbReference type="PANTHER" id="PTHR32432:SF3">
    <property type="entry name" value="ETHANOLAMINE UTILIZATION PROTEIN EUTJ"/>
    <property type="match status" value="1"/>
</dbReference>
<evidence type="ECO:0000313" key="2">
    <source>
        <dbReference type="EMBL" id="KMY51283.1"/>
    </source>
</evidence>
<proteinExistence type="predicted"/>
<dbReference type="Gene3D" id="3.30.420.40">
    <property type="match status" value="2"/>
</dbReference>
<dbReference type="Proteomes" id="UP000037146">
    <property type="component" value="Unassembled WGS sequence"/>
</dbReference>
<keyword evidence="3" id="KW-1185">Reference proteome</keyword>
<dbReference type="PATRIC" id="fig|1679170.3.peg.4185"/>
<dbReference type="PANTHER" id="PTHR32432">
    <property type="entry name" value="CELL DIVISION PROTEIN FTSA-RELATED"/>
    <property type="match status" value="1"/>
</dbReference>
<name>A0A0K9GXB2_9BACI</name>
<sequence length="716" mass="78278">MHEKLFALDIGTRSVVGIILEKTADSFEVTDIVSMEHQERAMLDGQIHDVIAVSKVIQTIKDILEKKHGSLHNVSVAAAGRALKTEPASISIDINGKSILQHDDILHLELSAVQKAQAIVAEKNNSSSNHHYYCVGYSVLYYRLDDQEIGSLIDQSGTKVSVEIIATFLPKAVVESLLAALKRADLHMQALTLEPIAAINVLIPQSMRRLNVALVDIGAGTSDIALTDSGTVIAYGMVPIAGDEITEAISDSLLLDFPLAETAKRQLIDQEIITVTDILGFETEIPSTEVVESIMPSIEKLADAISQEIYILNNNIPPKAVMLVGGGSLTPKLPEILADKLNLPKNRVAIRGIEAIGQLTIADHVHSGPELVTPIGIALAAHKSPIQYMSVNVNGQTIRLFDMKEMTVGDCLLTAGIKLNKLYGRPGMAMMVKFNGQLITIPGEHGTKPILTINGKDVSLDYTVQDGDEITVQQGDDGRSPRLSIKDLADGLPSKQVTINDAKHTIHAELRRNDQVVTGEEFLHDNDRITCTIPGTLEELFTKTNKEDLLRSVKPFTVTVNEKEVTLPAFGGKIVKNGIPTNPTSTYEDGDVIEMKSSRPLTTDLAYAMNAQLTFSIPVTFNGKKLRLTKKLAEFYRDGHTLTSEDVINHGDTLSFVQNKMEPFIFQDVFMHIDIDMPEHIVGGFLLMKNKQETTFNETLAPGDELNILWPTSSPT</sequence>
<accession>A0A0K9GXB2</accession>
<dbReference type="AlphaFoldDB" id="A0A0K9GXB2"/>